<dbReference type="Proteomes" id="UP000738431">
    <property type="component" value="Chromosome"/>
</dbReference>
<sequence>MPSTRPIFLSYAHEDAESVRAIAEALRAFGLEVWFDQNELRGGDQWDNKIRNNIKACGLFIPIISRTTEARDEAYFRLEWKLADDRSHLMAPGKAFIVPVVIDDTPEYEATVPESFTRAQWTRLPGGTPTPAFVEQVRSLASGAPPANTSSGTHAPQSYATNSTPPTSPAPAKAPFPAWVLIVCVAIVAVASVAIFSDRGDSTPPTISPPADVAPALSTATADAAELESTTPAIDRRSIAVLPFTNMSDDASANSFFADGIHEDLLTNLAFIGELRVVSRTSVMQYRNTEKPVRQIAQELRVGTLLEGSVRRAGDHVRVTAQLIDATNDEHIWAQTYDRRLEDIFAIQGELAKAIANALRVALTDQQEAALAHAPTDNPAAYELFLRERELAERNGNNADRVKDSILLLQQAVSIDPSFAQAWSLLAVNHAQNHFWHFDTSPERLELARKAIEKALALDPDDLTVKIDAGSYHYYGFRDYAKAADYYQQVLDVAPQHVDALASMGFIRRREGKWAESVALHERALELDPRNVSVLRGLVGTYEKLRHYDRAIELNQRVLEVIPASLTETIYLARLQSLKQESMQPVMDALEQFDAIRSDVPQPLWYARVNALTSVGKFDEALAMLDDPPAGATHNDVVISKAFTLFSADRLDEARELVRPWVEDAEARFAANPEERGLLNSLFSAHCLLGNKERATVFRDLLVAEQKQLNDALDGEGWRTVDAYWLMFFSTPEAVAEAVREALKYPGSNLHRLNFRTEDFPIEILNTPPIKALVEDDEAWAPFPLD</sequence>
<reference evidence="4 5" key="1">
    <citation type="submission" date="2021-08" db="EMBL/GenBank/DDBJ databases">
        <authorList>
            <person name="Zhang D."/>
            <person name="Zhang A."/>
            <person name="Wang L."/>
        </authorList>
    </citation>
    <scope>NUCLEOTIDE SEQUENCE [LARGE SCALE GENOMIC DNA]</scope>
    <source>
        <strain evidence="4 5">WL0086</strain>
    </source>
</reference>
<dbReference type="Gene3D" id="3.40.50.10070">
    <property type="entry name" value="TolB, N-terminal domain"/>
    <property type="match status" value="1"/>
</dbReference>
<evidence type="ECO:0000259" key="3">
    <source>
        <dbReference type="SMART" id="SM00255"/>
    </source>
</evidence>
<dbReference type="SUPFAM" id="SSF52964">
    <property type="entry name" value="TolB, N-terminal domain"/>
    <property type="match status" value="1"/>
</dbReference>
<dbReference type="InterPro" id="IPR019734">
    <property type="entry name" value="TPR_rpt"/>
</dbReference>
<dbReference type="PANTHER" id="PTHR12558:SF13">
    <property type="entry name" value="CELL DIVISION CYCLE PROTEIN 27 HOMOLOG"/>
    <property type="match status" value="1"/>
</dbReference>
<evidence type="ECO:0000313" key="4">
    <source>
        <dbReference type="EMBL" id="WRQ85889.1"/>
    </source>
</evidence>
<dbReference type="InterPro" id="IPR000157">
    <property type="entry name" value="TIR_dom"/>
</dbReference>
<evidence type="ECO:0000256" key="1">
    <source>
        <dbReference type="PROSITE-ProRule" id="PRU00339"/>
    </source>
</evidence>
<accession>A0ABZ1C2H7</accession>
<dbReference type="Gene3D" id="3.40.50.10140">
    <property type="entry name" value="Toll/interleukin-1 receptor homology (TIR) domain"/>
    <property type="match status" value="1"/>
</dbReference>
<dbReference type="Pfam" id="PF13676">
    <property type="entry name" value="TIR_2"/>
    <property type="match status" value="1"/>
</dbReference>
<reference evidence="4 5" key="2">
    <citation type="submission" date="2023-12" db="EMBL/GenBank/DDBJ databases">
        <title>Description of an unclassified Opitutus bacterium of Verrucomicrobiota.</title>
        <authorList>
            <person name="Zhang D.-F."/>
        </authorList>
    </citation>
    <scope>NUCLEOTIDE SEQUENCE [LARGE SCALE GENOMIC DNA]</scope>
    <source>
        <strain evidence="4 5">WL0086</strain>
    </source>
</reference>
<dbReference type="SUPFAM" id="SSF48452">
    <property type="entry name" value="TPR-like"/>
    <property type="match status" value="1"/>
</dbReference>
<organism evidence="4 5">
    <name type="scientific">Actomonas aquatica</name>
    <dbReference type="NCBI Taxonomy" id="2866162"/>
    <lineage>
        <taxon>Bacteria</taxon>
        <taxon>Pseudomonadati</taxon>
        <taxon>Verrucomicrobiota</taxon>
        <taxon>Opitutia</taxon>
        <taxon>Opitutales</taxon>
        <taxon>Opitutaceae</taxon>
        <taxon>Actomonas</taxon>
    </lineage>
</organism>
<keyword evidence="1" id="KW-0802">TPR repeat</keyword>
<dbReference type="InterPro" id="IPR011990">
    <property type="entry name" value="TPR-like_helical_dom_sf"/>
</dbReference>
<dbReference type="SMART" id="SM00028">
    <property type="entry name" value="TPR"/>
    <property type="match status" value="4"/>
</dbReference>
<dbReference type="RefSeq" id="WP_221032707.1">
    <property type="nucleotide sequence ID" value="NZ_CP139781.1"/>
</dbReference>
<evidence type="ECO:0000256" key="2">
    <source>
        <dbReference type="SAM" id="MobiDB-lite"/>
    </source>
</evidence>
<feature type="compositionally biased region" description="Polar residues" evidence="2">
    <location>
        <begin position="147"/>
        <end position="156"/>
    </location>
</feature>
<dbReference type="Gene3D" id="1.25.40.10">
    <property type="entry name" value="Tetratricopeptide repeat domain"/>
    <property type="match status" value="2"/>
</dbReference>
<feature type="region of interest" description="Disordered" evidence="2">
    <location>
        <begin position="142"/>
        <end position="170"/>
    </location>
</feature>
<dbReference type="SMART" id="SM00255">
    <property type="entry name" value="TIR"/>
    <property type="match status" value="1"/>
</dbReference>
<dbReference type="Pfam" id="PF14559">
    <property type="entry name" value="TPR_19"/>
    <property type="match status" value="1"/>
</dbReference>
<gene>
    <name evidence="4" type="ORF">K1X11_013835</name>
</gene>
<dbReference type="PROSITE" id="PS50005">
    <property type="entry name" value="TPR"/>
    <property type="match status" value="1"/>
</dbReference>
<feature type="repeat" description="TPR" evidence="1">
    <location>
        <begin position="498"/>
        <end position="531"/>
    </location>
</feature>
<dbReference type="PANTHER" id="PTHR12558">
    <property type="entry name" value="CELL DIVISION CYCLE 16,23,27"/>
    <property type="match status" value="1"/>
</dbReference>
<feature type="domain" description="TIR" evidence="3">
    <location>
        <begin position="4"/>
        <end position="144"/>
    </location>
</feature>
<evidence type="ECO:0000313" key="5">
    <source>
        <dbReference type="Proteomes" id="UP000738431"/>
    </source>
</evidence>
<name>A0ABZ1C2H7_9BACT</name>
<dbReference type="EMBL" id="CP139781">
    <property type="protein sequence ID" value="WRQ85889.1"/>
    <property type="molecule type" value="Genomic_DNA"/>
</dbReference>
<keyword evidence="5" id="KW-1185">Reference proteome</keyword>
<protein>
    <submittedName>
        <fullName evidence="4">TIR domain-containing protein</fullName>
    </submittedName>
</protein>
<proteinExistence type="predicted"/>
<dbReference type="InterPro" id="IPR035897">
    <property type="entry name" value="Toll_tir_struct_dom_sf"/>
</dbReference>
<dbReference type="SUPFAM" id="SSF52200">
    <property type="entry name" value="Toll/Interleukin receptor TIR domain"/>
    <property type="match status" value="1"/>
</dbReference>